<evidence type="ECO:0000256" key="2">
    <source>
        <dbReference type="ARBA" id="ARBA00006311"/>
    </source>
</evidence>
<accession>A0A8C3NI19</accession>
<reference evidence="4" key="3">
    <citation type="submission" date="2025-09" db="UniProtKB">
        <authorList>
            <consortium name="Ensembl"/>
        </authorList>
    </citation>
    <scope>IDENTIFICATION</scope>
</reference>
<evidence type="ECO:0000313" key="5">
    <source>
        <dbReference type="Proteomes" id="UP000694382"/>
    </source>
</evidence>
<dbReference type="PANTHER" id="PTHR14024:SF11">
    <property type="entry name" value="PERILIPIN-3"/>
    <property type="match status" value="1"/>
</dbReference>
<reference evidence="4" key="1">
    <citation type="submission" date="2020-02" db="EMBL/GenBank/DDBJ databases">
        <authorList>
            <person name="Enbody D E."/>
            <person name="Pettersson E M."/>
        </authorList>
    </citation>
    <scope>NUCLEOTIDE SEQUENCE [LARGE SCALE GENOMIC DNA]</scope>
</reference>
<dbReference type="Ensembl" id="ENSCPVT00000022450.2">
    <property type="protein sequence ID" value="ENSCPVP00000021493.2"/>
    <property type="gene ID" value="ENSCPVG00000015502.2"/>
</dbReference>
<evidence type="ECO:0000313" key="4">
    <source>
        <dbReference type="Ensembl" id="ENSCPVP00000021493.2"/>
    </source>
</evidence>
<dbReference type="PIRSF" id="PIRSF036881">
    <property type="entry name" value="PAT"/>
    <property type="match status" value="1"/>
</dbReference>
<dbReference type="Gene3D" id="3.30.720.170">
    <property type="entry name" value="Perilipin, alpha-beta domain"/>
    <property type="match status" value="1"/>
</dbReference>
<keyword evidence="5" id="KW-1185">Reference proteome</keyword>
<dbReference type="PANTHER" id="PTHR14024">
    <property type="entry name" value="PERILIPIN"/>
    <property type="match status" value="1"/>
</dbReference>
<name>A0A8C3NI19_GEOPR</name>
<keyword evidence="3" id="KW-0551">Lipid droplet</keyword>
<comment type="similarity">
    <text evidence="2">Belongs to the perilipin family.</text>
</comment>
<proteinExistence type="inferred from homology"/>
<accession>A0A8U8CBZ4</accession>
<dbReference type="Gene3D" id="1.20.120.340">
    <property type="entry name" value="Flagellar protein FliS"/>
    <property type="match status" value="1"/>
</dbReference>
<dbReference type="InterPro" id="IPR004279">
    <property type="entry name" value="Perilipin"/>
</dbReference>
<evidence type="ECO:0000256" key="3">
    <source>
        <dbReference type="ARBA" id="ARBA00022677"/>
    </source>
</evidence>
<dbReference type="SUPFAM" id="SSF109775">
    <property type="entry name" value="Mannose-6-phosphate receptor binding protein 1 (Tip47), C-terminal domain"/>
    <property type="match status" value="1"/>
</dbReference>
<dbReference type="GO" id="GO:0010890">
    <property type="term" value="P:positive regulation of triglyceride storage"/>
    <property type="evidence" value="ECO:0007669"/>
    <property type="project" value="TreeGrafter"/>
</dbReference>
<protein>
    <submittedName>
        <fullName evidence="4">Uncharacterized protein</fullName>
    </submittedName>
</protein>
<comment type="subcellular location">
    <subcellularLocation>
        <location evidence="1">Lipid droplet</location>
    </subcellularLocation>
</comment>
<dbReference type="Proteomes" id="UP000694382">
    <property type="component" value="Chromosome 28"/>
</dbReference>
<dbReference type="Pfam" id="PF03036">
    <property type="entry name" value="Perilipin"/>
    <property type="match status" value="2"/>
</dbReference>
<evidence type="ECO:0000256" key="1">
    <source>
        <dbReference type="ARBA" id="ARBA00004502"/>
    </source>
</evidence>
<dbReference type="GO" id="GO:0019915">
    <property type="term" value="P:lipid storage"/>
    <property type="evidence" value="ECO:0007669"/>
    <property type="project" value="TreeGrafter"/>
</dbReference>
<dbReference type="Gene3D" id="6.10.140.1430">
    <property type="match status" value="1"/>
</dbReference>
<dbReference type="GO" id="GO:0005829">
    <property type="term" value="C:cytosol"/>
    <property type="evidence" value="ECO:0007669"/>
    <property type="project" value="TreeGrafter"/>
</dbReference>
<dbReference type="AlphaFoldDB" id="A0A8C3NI19"/>
<organism evidence="4 5">
    <name type="scientific">Geospiza parvula</name>
    <name type="common">Small tree-finch</name>
    <name type="synonym">Camarhynchus parvulus</name>
    <dbReference type="NCBI Taxonomy" id="87175"/>
    <lineage>
        <taxon>Eukaryota</taxon>
        <taxon>Metazoa</taxon>
        <taxon>Chordata</taxon>
        <taxon>Craniata</taxon>
        <taxon>Vertebrata</taxon>
        <taxon>Euteleostomi</taxon>
        <taxon>Archelosauria</taxon>
        <taxon>Archosauria</taxon>
        <taxon>Dinosauria</taxon>
        <taxon>Saurischia</taxon>
        <taxon>Theropoda</taxon>
        <taxon>Coelurosauria</taxon>
        <taxon>Aves</taxon>
        <taxon>Neognathae</taxon>
        <taxon>Neoaves</taxon>
        <taxon>Telluraves</taxon>
        <taxon>Australaves</taxon>
        <taxon>Passeriformes</taxon>
        <taxon>Thraupidae</taxon>
        <taxon>Camarhynchus</taxon>
    </lineage>
</organism>
<sequence>MATSEPTPAQPKAEEQQNIGTRVANLPLVSSAYDMVSSAYTCTKESHPYVRSVCDVAEKGVKTLTAAAVSGAQPLLTRLEPQISCANEFACKGLDKLEEKLPILQQPPQKIISDTKLLVTSTVTGARDVLTSTMAGAKDAVSSTMAGAKDAVSSTVSGARDAVSSTVSGARDAVSSTVAGARDAVSRGGAKDAVSSTVAGAKDAVSSSVTGAKDAVTSRVTGVMDMTKGAVQGGVELTRSAVSSGVSTVGQMVASGVDSVLGKSEELVDHYLPMTDEELAKLATAVEGFETEQQRQQQSYFVRLGSLSTKVRHRALQHSLSKLQSARQSSQDLLAQLQRTLDLVETLKQGVDQRLQGGQEKLQQLWLEWSKKQPGGGKDQVPPEAVESGTVTMLQGLSQQLQSSYQPLVSSLQGLPATVQDKAGQVRQNVEELQVALASVTSLQDVTGPVLARARDHAAKAQQLMDELVEHVAFNTPLTWLVGPFAPSGKRPGGAGGGVAILGRFPPQKASLGVFATPPQPPSPCACLCGDPPACPSSVTCPLAGHLQLCALAAPSASWGSPVSSVPSNFHPCRVRTAQEAINSG</sequence>
<dbReference type="GO" id="GO:0005811">
    <property type="term" value="C:lipid droplet"/>
    <property type="evidence" value="ECO:0007669"/>
    <property type="project" value="UniProtKB-SubCell"/>
</dbReference>
<reference evidence="4" key="2">
    <citation type="submission" date="2025-08" db="UniProtKB">
        <authorList>
            <consortium name="Ensembl"/>
        </authorList>
    </citation>
    <scope>IDENTIFICATION</scope>
</reference>